<dbReference type="AlphaFoldDB" id="A0A2S5Z970"/>
<dbReference type="Proteomes" id="UP000239917">
    <property type="component" value="Unassembled WGS sequence"/>
</dbReference>
<sequence length="66" mass="7282">MQTPRVIEPNEVQTMKKLTLIFAAIALSFSATTVLAMNGQADRYHEAQSYPTKTVDQVADVKVSAR</sequence>
<proteinExistence type="predicted"/>
<protein>
    <submittedName>
        <fullName evidence="1">Uncharacterized protein</fullName>
    </submittedName>
</protein>
<evidence type="ECO:0000313" key="1">
    <source>
        <dbReference type="EMBL" id="PPI83868.1"/>
    </source>
</evidence>
<keyword evidence="2" id="KW-1185">Reference proteome</keyword>
<organism evidence="1 2">
    <name type="scientific">Marinobacter maroccanus</name>
    <dbReference type="NCBI Taxonomy" id="2055143"/>
    <lineage>
        <taxon>Bacteria</taxon>
        <taxon>Pseudomonadati</taxon>
        <taxon>Pseudomonadota</taxon>
        <taxon>Gammaproteobacteria</taxon>
        <taxon>Pseudomonadales</taxon>
        <taxon>Marinobacteraceae</taxon>
        <taxon>Marinobacter</taxon>
    </lineage>
</organism>
<comment type="caution">
    <text evidence="1">The sequence shown here is derived from an EMBL/GenBank/DDBJ whole genome shotgun (WGS) entry which is preliminary data.</text>
</comment>
<evidence type="ECO:0000313" key="2">
    <source>
        <dbReference type="Proteomes" id="UP000239917"/>
    </source>
</evidence>
<gene>
    <name evidence="1" type="ORF">KEHDKFFH_12500</name>
</gene>
<dbReference type="EMBL" id="PSSX01000010">
    <property type="protein sequence ID" value="PPI83868.1"/>
    <property type="molecule type" value="Genomic_DNA"/>
</dbReference>
<reference evidence="1 2" key="1">
    <citation type="submission" date="2018-01" db="EMBL/GenBank/DDBJ databases">
        <title>Complete genome sequences of the type strains of Marinobacter flavimaris and Marinobacter maroccanus.</title>
        <authorList>
            <person name="Palau M."/>
            <person name="Boujida N."/>
            <person name="Manresa A."/>
            <person name="Minana-Galbis D."/>
        </authorList>
    </citation>
    <scope>NUCLEOTIDE SEQUENCE [LARGE SCALE GENOMIC DNA]</scope>
    <source>
        <strain evidence="1 2">N4</strain>
    </source>
</reference>
<accession>A0A2S5Z970</accession>
<name>A0A2S5Z970_9GAMM</name>